<proteinExistence type="predicted"/>
<dbReference type="EMBL" id="GBRH01274644">
    <property type="protein sequence ID" value="JAD23251.1"/>
    <property type="molecule type" value="Transcribed_RNA"/>
</dbReference>
<sequence length="56" mass="6199">MSVLFLEISSFSACLPGLLCSTALCVDKMFTCFSSRPLIFDTAFIICSYLCVDLYV</sequence>
<evidence type="ECO:0000313" key="1">
    <source>
        <dbReference type="EMBL" id="JAD23251.1"/>
    </source>
</evidence>
<organism evidence="1">
    <name type="scientific">Arundo donax</name>
    <name type="common">Giant reed</name>
    <name type="synonym">Donax arundinaceus</name>
    <dbReference type="NCBI Taxonomy" id="35708"/>
    <lineage>
        <taxon>Eukaryota</taxon>
        <taxon>Viridiplantae</taxon>
        <taxon>Streptophyta</taxon>
        <taxon>Embryophyta</taxon>
        <taxon>Tracheophyta</taxon>
        <taxon>Spermatophyta</taxon>
        <taxon>Magnoliopsida</taxon>
        <taxon>Liliopsida</taxon>
        <taxon>Poales</taxon>
        <taxon>Poaceae</taxon>
        <taxon>PACMAD clade</taxon>
        <taxon>Arundinoideae</taxon>
        <taxon>Arundineae</taxon>
        <taxon>Arundo</taxon>
    </lineage>
</organism>
<protein>
    <submittedName>
        <fullName evidence="1">Uncharacterized protein</fullName>
    </submittedName>
</protein>
<reference evidence="1" key="2">
    <citation type="journal article" date="2015" name="Data Brief">
        <title>Shoot transcriptome of the giant reed, Arundo donax.</title>
        <authorList>
            <person name="Barrero R.A."/>
            <person name="Guerrero F.D."/>
            <person name="Moolhuijzen P."/>
            <person name="Goolsby J.A."/>
            <person name="Tidwell J."/>
            <person name="Bellgard S.E."/>
            <person name="Bellgard M.I."/>
        </authorList>
    </citation>
    <scope>NUCLEOTIDE SEQUENCE</scope>
    <source>
        <tissue evidence="1">Shoot tissue taken approximately 20 cm above the soil surface</tissue>
    </source>
</reference>
<accession>A0A0A8YB82</accession>
<name>A0A0A8YB82_ARUDO</name>
<dbReference type="AlphaFoldDB" id="A0A0A8YB82"/>
<reference evidence="1" key="1">
    <citation type="submission" date="2014-09" db="EMBL/GenBank/DDBJ databases">
        <authorList>
            <person name="Magalhaes I.L.F."/>
            <person name="Oliveira U."/>
            <person name="Santos F.R."/>
            <person name="Vidigal T.H.D.A."/>
            <person name="Brescovit A.D."/>
            <person name="Santos A.J."/>
        </authorList>
    </citation>
    <scope>NUCLEOTIDE SEQUENCE</scope>
    <source>
        <tissue evidence="1">Shoot tissue taken approximately 20 cm above the soil surface</tissue>
    </source>
</reference>